<feature type="region of interest" description="Disordered" evidence="1">
    <location>
        <begin position="110"/>
        <end position="136"/>
    </location>
</feature>
<keyword evidence="4" id="KW-1185">Reference proteome</keyword>
<dbReference type="InterPro" id="IPR045500">
    <property type="entry name" value="DUF6491"/>
</dbReference>
<dbReference type="eggNOG" id="ENOG502ZW29">
    <property type="taxonomic scope" value="Bacteria"/>
</dbReference>
<proteinExistence type="predicted"/>
<protein>
    <submittedName>
        <fullName evidence="3">Uncharacterized protein</fullName>
    </submittedName>
</protein>
<feature type="signal peptide" evidence="2">
    <location>
        <begin position="1"/>
        <end position="20"/>
    </location>
</feature>
<dbReference type="KEGG" id="npn:JI59_06265"/>
<dbReference type="PATRIC" id="fig|1088721.3.peg.2738"/>
<dbReference type="RefSeq" id="WP_007013684.1">
    <property type="nucleotide sequence ID" value="NZ_AGFM01000040.1"/>
</dbReference>
<dbReference type="EMBL" id="AGFM01000040">
    <property type="protein sequence ID" value="EHJ60247.1"/>
    <property type="molecule type" value="Genomic_DNA"/>
</dbReference>
<dbReference type="Pfam" id="PF20101">
    <property type="entry name" value="DUF6491"/>
    <property type="match status" value="1"/>
</dbReference>
<evidence type="ECO:0000313" key="4">
    <source>
        <dbReference type="Proteomes" id="UP000004030"/>
    </source>
</evidence>
<dbReference type="STRING" id="1088721.JI59_06265"/>
<name>G6EEK2_9SPHN</name>
<sequence>MKMSALLIPLGLLVAVPAMAEPAPTATAQHQGQASIPFADHGGVDDWRAGDSRTIYFRDSHRQWYRATLMSPAFDLPYVEHIGIDAGPTGTLDKFGAVVVKGQRYQITSFERVDAPPKKSGKGQHRIDAPKAKPAK</sequence>
<feature type="compositionally biased region" description="Basic and acidic residues" evidence="1">
    <location>
        <begin position="125"/>
        <end position="136"/>
    </location>
</feature>
<evidence type="ECO:0000256" key="1">
    <source>
        <dbReference type="SAM" id="MobiDB-lite"/>
    </source>
</evidence>
<accession>G6EEK2</accession>
<comment type="caution">
    <text evidence="3">The sequence shown here is derived from an EMBL/GenBank/DDBJ whole genome shotgun (WGS) entry which is preliminary data.</text>
</comment>
<reference evidence="3 4" key="1">
    <citation type="journal article" date="2012" name="J. Bacteriol.">
        <title>Genome sequence of benzo(a)pyrene-degrading bacterium Novosphingobium pentaromativorans US6-1.</title>
        <authorList>
            <person name="Luo Y.R."/>
            <person name="Kang S.G."/>
            <person name="Kim S.J."/>
            <person name="Kim M.R."/>
            <person name="Li N."/>
            <person name="Lee J.H."/>
            <person name="Kwon K.K."/>
        </authorList>
    </citation>
    <scope>NUCLEOTIDE SEQUENCE [LARGE SCALE GENOMIC DNA]</scope>
    <source>
        <strain evidence="3 4">US6-1</strain>
    </source>
</reference>
<organism evidence="3 4">
    <name type="scientific">Novosphingobium pentaromativorans US6-1</name>
    <dbReference type="NCBI Taxonomy" id="1088721"/>
    <lineage>
        <taxon>Bacteria</taxon>
        <taxon>Pseudomonadati</taxon>
        <taxon>Pseudomonadota</taxon>
        <taxon>Alphaproteobacteria</taxon>
        <taxon>Sphingomonadales</taxon>
        <taxon>Sphingomonadaceae</taxon>
        <taxon>Novosphingobium</taxon>
    </lineage>
</organism>
<dbReference type="Proteomes" id="UP000004030">
    <property type="component" value="Unassembled WGS sequence"/>
</dbReference>
<feature type="chain" id="PRO_5003488280" evidence="2">
    <location>
        <begin position="21"/>
        <end position="136"/>
    </location>
</feature>
<evidence type="ECO:0000313" key="3">
    <source>
        <dbReference type="EMBL" id="EHJ60247.1"/>
    </source>
</evidence>
<keyword evidence="2" id="KW-0732">Signal</keyword>
<gene>
    <name evidence="3" type="ORF">NSU_2773</name>
</gene>
<dbReference type="AlphaFoldDB" id="G6EEK2"/>
<evidence type="ECO:0000256" key="2">
    <source>
        <dbReference type="SAM" id="SignalP"/>
    </source>
</evidence>